<comment type="function">
    <text evidence="2 11">Catalyzes the insertion of molybdate into adenylated molybdopterin with the concomitant release of AMP.</text>
</comment>
<dbReference type="SUPFAM" id="SSF53218">
    <property type="entry name" value="Molybdenum cofactor biosynthesis proteins"/>
    <property type="match status" value="1"/>
</dbReference>
<organism evidence="13 14">
    <name type="scientific">Neorhizobium alkalisoli</name>
    <dbReference type="NCBI Taxonomy" id="528178"/>
    <lineage>
        <taxon>Bacteria</taxon>
        <taxon>Pseudomonadati</taxon>
        <taxon>Pseudomonadota</taxon>
        <taxon>Alphaproteobacteria</taxon>
        <taxon>Hyphomicrobiales</taxon>
        <taxon>Rhizobiaceae</taxon>
        <taxon>Rhizobium/Agrobacterium group</taxon>
        <taxon>Neorhizobium</taxon>
    </lineage>
</organism>
<dbReference type="PANTHER" id="PTHR10192">
    <property type="entry name" value="MOLYBDOPTERIN BIOSYNTHESIS PROTEIN"/>
    <property type="match status" value="1"/>
</dbReference>
<name>A0A561R8B5_9HYPH</name>
<dbReference type="GO" id="GO:0046872">
    <property type="term" value="F:metal ion binding"/>
    <property type="evidence" value="ECO:0007669"/>
    <property type="project" value="UniProtKB-UniRule"/>
</dbReference>
<dbReference type="GO" id="GO:0006777">
    <property type="term" value="P:Mo-molybdopterin cofactor biosynthetic process"/>
    <property type="evidence" value="ECO:0007669"/>
    <property type="project" value="UniProtKB-UniRule"/>
</dbReference>
<evidence type="ECO:0000256" key="11">
    <source>
        <dbReference type="RuleBase" id="RU365090"/>
    </source>
</evidence>
<evidence type="ECO:0000256" key="5">
    <source>
        <dbReference type="ARBA" id="ARBA00022505"/>
    </source>
</evidence>
<keyword evidence="14" id="KW-1185">Reference proteome</keyword>
<keyword evidence="6 11" id="KW-0808">Transferase</keyword>
<dbReference type="EC" id="2.10.1.1" evidence="11"/>
<dbReference type="SUPFAM" id="SSF63867">
    <property type="entry name" value="MoeA C-terminal domain-like"/>
    <property type="match status" value="1"/>
</dbReference>
<dbReference type="InterPro" id="IPR001453">
    <property type="entry name" value="MoaB/Mog_dom"/>
</dbReference>
<dbReference type="Pfam" id="PF00994">
    <property type="entry name" value="MoCF_biosynth"/>
    <property type="match status" value="1"/>
</dbReference>
<comment type="catalytic activity">
    <reaction evidence="10">
        <text>adenylyl-molybdopterin + molybdate = Mo-molybdopterin + AMP + H(+)</text>
        <dbReference type="Rhea" id="RHEA:35047"/>
        <dbReference type="ChEBI" id="CHEBI:15378"/>
        <dbReference type="ChEBI" id="CHEBI:36264"/>
        <dbReference type="ChEBI" id="CHEBI:62727"/>
        <dbReference type="ChEBI" id="CHEBI:71302"/>
        <dbReference type="ChEBI" id="CHEBI:456215"/>
        <dbReference type="EC" id="2.10.1.1"/>
    </reaction>
</comment>
<dbReference type="FunFam" id="3.40.980.10:FF:000004">
    <property type="entry name" value="Molybdopterin molybdenumtransferase"/>
    <property type="match status" value="1"/>
</dbReference>
<keyword evidence="8 11" id="KW-0460">Magnesium</keyword>
<dbReference type="EMBL" id="VIWP01000001">
    <property type="protein sequence ID" value="TWF58849.1"/>
    <property type="molecule type" value="Genomic_DNA"/>
</dbReference>
<dbReference type="Gene3D" id="2.170.190.11">
    <property type="entry name" value="Molybdopterin biosynthesis moea protein, domain 3"/>
    <property type="match status" value="1"/>
</dbReference>
<dbReference type="NCBIfam" id="NF045515">
    <property type="entry name" value="Glp_gephyrin"/>
    <property type="match status" value="1"/>
</dbReference>
<evidence type="ECO:0000256" key="8">
    <source>
        <dbReference type="ARBA" id="ARBA00022842"/>
    </source>
</evidence>
<dbReference type="SMART" id="SM00852">
    <property type="entry name" value="MoCF_biosynth"/>
    <property type="match status" value="1"/>
</dbReference>
<evidence type="ECO:0000256" key="1">
    <source>
        <dbReference type="ARBA" id="ARBA00001946"/>
    </source>
</evidence>
<dbReference type="SUPFAM" id="SSF63882">
    <property type="entry name" value="MoeA N-terminal region -like"/>
    <property type="match status" value="1"/>
</dbReference>
<dbReference type="Gene3D" id="2.40.340.10">
    <property type="entry name" value="MoeA, C-terminal, domain IV"/>
    <property type="match status" value="1"/>
</dbReference>
<dbReference type="NCBIfam" id="TIGR00177">
    <property type="entry name" value="molyb_syn"/>
    <property type="match status" value="1"/>
</dbReference>
<evidence type="ECO:0000256" key="4">
    <source>
        <dbReference type="ARBA" id="ARBA00010763"/>
    </source>
</evidence>
<gene>
    <name evidence="13" type="ORF">FHW37_101653</name>
</gene>
<evidence type="ECO:0000256" key="7">
    <source>
        <dbReference type="ARBA" id="ARBA00022723"/>
    </source>
</evidence>
<dbReference type="GO" id="GO:0061599">
    <property type="term" value="F:molybdopterin molybdotransferase activity"/>
    <property type="evidence" value="ECO:0007669"/>
    <property type="project" value="UniProtKB-UniRule"/>
</dbReference>
<dbReference type="OrthoDB" id="9804758at2"/>
<evidence type="ECO:0000256" key="9">
    <source>
        <dbReference type="ARBA" id="ARBA00023150"/>
    </source>
</evidence>
<dbReference type="InterPro" id="IPR005111">
    <property type="entry name" value="MoeA_C_domain_IV"/>
</dbReference>
<evidence type="ECO:0000256" key="10">
    <source>
        <dbReference type="ARBA" id="ARBA00047317"/>
    </source>
</evidence>
<dbReference type="InterPro" id="IPR005110">
    <property type="entry name" value="MoeA_linker/N"/>
</dbReference>
<dbReference type="Gene3D" id="3.40.980.10">
    <property type="entry name" value="MoaB/Mog-like domain"/>
    <property type="match status" value="1"/>
</dbReference>
<evidence type="ECO:0000313" key="14">
    <source>
        <dbReference type="Proteomes" id="UP000320653"/>
    </source>
</evidence>
<keyword evidence="9 11" id="KW-0501">Molybdenum cofactor biosynthesis</keyword>
<dbReference type="InterPro" id="IPR036688">
    <property type="entry name" value="MoeA_C_domain_IV_sf"/>
</dbReference>
<comment type="pathway">
    <text evidence="3 11">Cofactor biosynthesis; molybdopterin biosynthesis.</text>
</comment>
<evidence type="ECO:0000256" key="2">
    <source>
        <dbReference type="ARBA" id="ARBA00002901"/>
    </source>
</evidence>
<dbReference type="InterPro" id="IPR038987">
    <property type="entry name" value="MoeA-like"/>
</dbReference>
<dbReference type="Pfam" id="PF03453">
    <property type="entry name" value="MoeA_N"/>
    <property type="match status" value="1"/>
</dbReference>
<protein>
    <recommendedName>
        <fullName evidence="11">Molybdopterin molybdenumtransferase</fullName>
        <ecNumber evidence="11">2.10.1.1</ecNumber>
    </recommendedName>
</protein>
<comment type="similarity">
    <text evidence="4 11">Belongs to the MoeA family.</text>
</comment>
<sequence>MKTESPIPKTLSEAIDFIAGYIEAFPSSVEMPLADATGHVLAQDLTAPANLPRFDNAAMDGFAVRSADLAGGGTGVQLRIVSTIAAGQTGQHEIGPGEAARITTGAMMPKGADRVVMQENARLEGNQVRLFTASTDKAHIRRAGDDIAQSDLILEAGTIIGPGQIILLAALGFQSVSVTPKPKVALLSTGDELRDAPAPLIPGQIYDSNRPMLSMMLKAAGAEISDLGIIGDDPDHLLRTLVGAAGDHDLIISSGGASAGFADHLTRAVSQRGHLEFWKLDMRPGKPIGFGDVDHCPILILPGNPLAAAAGCAVLGRPLVHCLAGRKTRQDGWLRLPVSRSFSKPLGRTHILPGRLVTDPSKGMTIADPLPERGSASLHTLSQATVLIMLAGHQANVDAGDVVDVLPLWQA</sequence>
<evidence type="ECO:0000256" key="3">
    <source>
        <dbReference type="ARBA" id="ARBA00005046"/>
    </source>
</evidence>
<keyword evidence="7 11" id="KW-0479">Metal-binding</keyword>
<proteinExistence type="inferred from homology"/>
<dbReference type="InterPro" id="IPR036135">
    <property type="entry name" value="MoeA_linker/N_sf"/>
</dbReference>
<dbReference type="PROSITE" id="PS01079">
    <property type="entry name" value="MOCF_BIOSYNTHESIS_2"/>
    <property type="match status" value="1"/>
</dbReference>
<dbReference type="InterPro" id="IPR036425">
    <property type="entry name" value="MoaB/Mog-like_dom_sf"/>
</dbReference>
<dbReference type="Proteomes" id="UP000320653">
    <property type="component" value="Unassembled WGS sequence"/>
</dbReference>
<evidence type="ECO:0000256" key="6">
    <source>
        <dbReference type="ARBA" id="ARBA00022679"/>
    </source>
</evidence>
<accession>A0A561R8B5</accession>
<keyword evidence="5 11" id="KW-0500">Molybdenum</keyword>
<dbReference type="Pfam" id="PF03454">
    <property type="entry name" value="MoeA_C"/>
    <property type="match status" value="1"/>
</dbReference>
<dbReference type="InterPro" id="IPR008284">
    <property type="entry name" value="MoCF_biosynth_CS"/>
</dbReference>
<dbReference type="PANTHER" id="PTHR10192:SF5">
    <property type="entry name" value="GEPHYRIN"/>
    <property type="match status" value="1"/>
</dbReference>
<evidence type="ECO:0000259" key="12">
    <source>
        <dbReference type="SMART" id="SM00852"/>
    </source>
</evidence>
<dbReference type="RefSeq" id="WP_145632396.1">
    <property type="nucleotide sequence ID" value="NZ_VIWP01000001.1"/>
</dbReference>
<dbReference type="CDD" id="cd00887">
    <property type="entry name" value="MoeA"/>
    <property type="match status" value="1"/>
</dbReference>
<feature type="domain" description="MoaB/Mog" evidence="12">
    <location>
        <begin position="185"/>
        <end position="322"/>
    </location>
</feature>
<evidence type="ECO:0000313" key="13">
    <source>
        <dbReference type="EMBL" id="TWF58849.1"/>
    </source>
</evidence>
<dbReference type="AlphaFoldDB" id="A0A561R8B5"/>
<comment type="caution">
    <text evidence="13">The sequence shown here is derived from an EMBL/GenBank/DDBJ whole genome shotgun (WGS) entry which is preliminary data.</text>
</comment>
<dbReference type="UniPathway" id="UPA00344"/>
<comment type="cofactor">
    <cofactor evidence="1 11">
        <name>Mg(2+)</name>
        <dbReference type="ChEBI" id="CHEBI:18420"/>
    </cofactor>
</comment>
<reference evidence="13 14" key="1">
    <citation type="submission" date="2019-06" db="EMBL/GenBank/DDBJ databases">
        <title>Sorghum-associated microbial communities from plants grown in Nebraska, USA.</title>
        <authorList>
            <person name="Schachtman D."/>
        </authorList>
    </citation>
    <scope>NUCLEOTIDE SEQUENCE [LARGE SCALE GENOMIC DNA]</scope>
    <source>
        <strain evidence="13 14">1225</strain>
    </source>
</reference>
<dbReference type="Gene3D" id="3.90.105.10">
    <property type="entry name" value="Molybdopterin biosynthesis moea protein, domain 2"/>
    <property type="match status" value="1"/>
</dbReference>
<dbReference type="GO" id="GO:0005829">
    <property type="term" value="C:cytosol"/>
    <property type="evidence" value="ECO:0007669"/>
    <property type="project" value="TreeGrafter"/>
</dbReference>